<organism evidence="2">
    <name type="scientific">viral metagenome</name>
    <dbReference type="NCBI Taxonomy" id="1070528"/>
    <lineage>
        <taxon>unclassified sequences</taxon>
        <taxon>metagenomes</taxon>
        <taxon>organismal metagenomes</taxon>
    </lineage>
</organism>
<dbReference type="Pfam" id="PF01755">
    <property type="entry name" value="Glyco_transf_25"/>
    <property type="match status" value="1"/>
</dbReference>
<protein>
    <recommendedName>
        <fullName evidence="1">Glycosyl transferase family 25 domain-containing protein</fullName>
    </recommendedName>
</protein>
<reference evidence="2" key="1">
    <citation type="journal article" date="2020" name="Nature">
        <title>Giant virus diversity and host interactions through global metagenomics.</title>
        <authorList>
            <person name="Schulz F."/>
            <person name="Roux S."/>
            <person name="Paez-Espino D."/>
            <person name="Jungbluth S."/>
            <person name="Walsh D.A."/>
            <person name="Denef V.J."/>
            <person name="McMahon K.D."/>
            <person name="Konstantinidis K.T."/>
            <person name="Eloe-Fadrosh E.A."/>
            <person name="Kyrpides N.C."/>
            <person name="Woyke T."/>
        </authorList>
    </citation>
    <scope>NUCLEOTIDE SEQUENCE</scope>
    <source>
        <strain evidence="2">GVMAG-M-3300027747-57</strain>
    </source>
</reference>
<accession>A0A6C0JK18</accession>
<evidence type="ECO:0000313" key="2">
    <source>
        <dbReference type="EMBL" id="QHU05992.1"/>
    </source>
</evidence>
<evidence type="ECO:0000259" key="1">
    <source>
        <dbReference type="Pfam" id="PF01755"/>
    </source>
</evidence>
<dbReference type="InterPro" id="IPR002654">
    <property type="entry name" value="Glyco_trans_25"/>
</dbReference>
<name>A0A6C0JK18_9ZZZZ</name>
<dbReference type="EMBL" id="MN740430">
    <property type="protein sequence ID" value="QHU05992.1"/>
    <property type="molecule type" value="Genomic_DNA"/>
</dbReference>
<proteinExistence type="predicted"/>
<sequence>MELLKNTLFINLENRTDRLEHVNIELSKLGIKGERVNAIKTSLGAIGCTLSHVKCLELAKQRNYEYVFICEDDITFLDPKTLLTNLTSFYEDEKINWDMLIIGGNNVPPYQKINDFCVRVFYCQTTTGYIVKNSYYDTLIKNFKESATLLMKTPTEEGKKKYALDIYWKRLQIQDFWFMIIPPTVTQYENYSDIECRNTDYTHLMLDMDKEWYFSQFRT</sequence>
<feature type="domain" description="Glycosyl transferase family 25" evidence="1">
    <location>
        <begin position="42"/>
        <end position="94"/>
    </location>
</feature>
<dbReference type="CDD" id="cd06532">
    <property type="entry name" value="Glyco_transf_25"/>
    <property type="match status" value="1"/>
</dbReference>
<dbReference type="AlphaFoldDB" id="A0A6C0JK18"/>